<protein>
    <recommendedName>
        <fullName evidence="1">Solute-binding protein family 3/N-terminal domain-containing protein</fullName>
    </recommendedName>
</protein>
<dbReference type="PANTHER" id="PTHR38834">
    <property type="entry name" value="PERIPLASMIC SUBSTRATE BINDING PROTEIN FAMILY 3"/>
    <property type="match status" value="1"/>
</dbReference>
<dbReference type="Pfam" id="PF00497">
    <property type="entry name" value="SBP_bac_3"/>
    <property type="match status" value="1"/>
</dbReference>
<gene>
    <name evidence="2" type="ORF">VMF7928_00381</name>
</gene>
<dbReference type="EMBL" id="CAKLDM010000001">
    <property type="protein sequence ID" value="CAH0536368.1"/>
    <property type="molecule type" value="Genomic_DNA"/>
</dbReference>
<sequence length="260" mass="29312">MQWLRIDVIKGLIYVLMLVSTIVGAEENKFSDLVFYTEDYPPSNYSEDKVVKGYAVDILVASAKAVGQEIKPNQITISPWSFAYKETLTNPNAVLFATTRTGHRENLFNWVGPIADVKLVLIAKKDSHIKITDPIDIAQYTIGVVRDDIGEQKLLSLGVPRASMREAPYITRLVQLLVKNRIDLLAFSERGLYWWAAKHGVDASEFETVYTLNRGYLYYALNKSIGPEVASELQKGINRIKSTKGENGISLYQSILDKYQ</sequence>
<dbReference type="SUPFAM" id="SSF53850">
    <property type="entry name" value="Periplasmic binding protein-like II"/>
    <property type="match status" value="1"/>
</dbReference>
<reference evidence="2" key="1">
    <citation type="submission" date="2021-11" db="EMBL/GenBank/DDBJ databases">
        <authorList>
            <person name="Rodrigo-Torres L."/>
            <person name="Arahal R. D."/>
            <person name="Lucena T."/>
        </authorList>
    </citation>
    <scope>NUCLEOTIDE SEQUENCE</scope>
    <source>
        <strain evidence="2">CECT 7928</strain>
    </source>
</reference>
<comment type="caution">
    <text evidence="2">The sequence shown here is derived from an EMBL/GenBank/DDBJ whole genome shotgun (WGS) entry which is preliminary data.</text>
</comment>
<accession>A0ABN8DXS4</accession>
<name>A0ABN8DXS4_9VIBR</name>
<feature type="domain" description="Solute-binding protein family 3/N-terminal" evidence="1">
    <location>
        <begin position="35"/>
        <end position="243"/>
    </location>
</feature>
<evidence type="ECO:0000313" key="2">
    <source>
        <dbReference type="EMBL" id="CAH0536368.1"/>
    </source>
</evidence>
<organism evidence="2 3">
    <name type="scientific">Vibrio marisflavi CECT 7928</name>
    <dbReference type="NCBI Taxonomy" id="634439"/>
    <lineage>
        <taxon>Bacteria</taxon>
        <taxon>Pseudomonadati</taxon>
        <taxon>Pseudomonadota</taxon>
        <taxon>Gammaproteobacteria</taxon>
        <taxon>Vibrionales</taxon>
        <taxon>Vibrionaceae</taxon>
        <taxon>Vibrio</taxon>
    </lineage>
</organism>
<dbReference type="RefSeq" id="WP_237359790.1">
    <property type="nucleotide sequence ID" value="NZ_CAKLDM010000001.1"/>
</dbReference>
<evidence type="ECO:0000259" key="1">
    <source>
        <dbReference type="Pfam" id="PF00497"/>
    </source>
</evidence>
<dbReference type="InterPro" id="IPR001638">
    <property type="entry name" value="Solute-binding_3/MltF_N"/>
</dbReference>
<dbReference type="Gene3D" id="3.40.190.10">
    <property type="entry name" value="Periplasmic binding protein-like II"/>
    <property type="match status" value="2"/>
</dbReference>
<evidence type="ECO:0000313" key="3">
    <source>
        <dbReference type="Proteomes" id="UP000838748"/>
    </source>
</evidence>
<dbReference type="PANTHER" id="PTHR38834:SF3">
    <property type="entry name" value="SOLUTE-BINDING PROTEIN FAMILY 3_N-TERMINAL DOMAIN-CONTAINING PROTEIN"/>
    <property type="match status" value="1"/>
</dbReference>
<proteinExistence type="predicted"/>
<dbReference type="Proteomes" id="UP000838748">
    <property type="component" value="Unassembled WGS sequence"/>
</dbReference>
<keyword evidence="3" id="KW-1185">Reference proteome</keyword>